<feature type="transmembrane region" description="Helical" evidence="1">
    <location>
        <begin position="50"/>
        <end position="72"/>
    </location>
</feature>
<proteinExistence type="predicted"/>
<gene>
    <name evidence="2" type="ORF">LSH36_500g01033</name>
</gene>
<dbReference type="Proteomes" id="UP001208570">
    <property type="component" value="Unassembled WGS sequence"/>
</dbReference>
<accession>A0AAD9J9F0</accession>
<protein>
    <submittedName>
        <fullName evidence="2">Uncharacterized protein</fullName>
    </submittedName>
</protein>
<keyword evidence="1" id="KW-1133">Transmembrane helix</keyword>
<feature type="transmembrane region" description="Helical" evidence="1">
    <location>
        <begin position="20"/>
        <end position="44"/>
    </location>
</feature>
<evidence type="ECO:0000313" key="2">
    <source>
        <dbReference type="EMBL" id="KAK2148386.1"/>
    </source>
</evidence>
<evidence type="ECO:0000313" key="3">
    <source>
        <dbReference type="Proteomes" id="UP001208570"/>
    </source>
</evidence>
<organism evidence="2 3">
    <name type="scientific">Paralvinella palmiformis</name>
    <dbReference type="NCBI Taxonomy" id="53620"/>
    <lineage>
        <taxon>Eukaryota</taxon>
        <taxon>Metazoa</taxon>
        <taxon>Spiralia</taxon>
        <taxon>Lophotrochozoa</taxon>
        <taxon>Annelida</taxon>
        <taxon>Polychaeta</taxon>
        <taxon>Sedentaria</taxon>
        <taxon>Canalipalpata</taxon>
        <taxon>Terebellida</taxon>
        <taxon>Terebelliformia</taxon>
        <taxon>Alvinellidae</taxon>
        <taxon>Paralvinella</taxon>
    </lineage>
</organism>
<keyword evidence="3" id="KW-1185">Reference proteome</keyword>
<evidence type="ECO:0000256" key="1">
    <source>
        <dbReference type="SAM" id="Phobius"/>
    </source>
</evidence>
<keyword evidence="1" id="KW-0812">Transmembrane</keyword>
<reference evidence="2" key="1">
    <citation type="journal article" date="2023" name="Mol. Biol. Evol.">
        <title>Third-Generation Sequencing Reveals the Adaptive Role of the Epigenome in Three Deep-Sea Polychaetes.</title>
        <authorList>
            <person name="Perez M."/>
            <person name="Aroh O."/>
            <person name="Sun Y."/>
            <person name="Lan Y."/>
            <person name="Juniper S.K."/>
            <person name="Young C.R."/>
            <person name="Angers B."/>
            <person name="Qian P.Y."/>
        </authorList>
    </citation>
    <scope>NUCLEOTIDE SEQUENCE</scope>
    <source>
        <strain evidence="2">P08H-3</strain>
    </source>
</reference>
<comment type="caution">
    <text evidence="2">The sequence shown here is derived from an EMBL/GenBank/DDBJ whole genome shotgun (WGS) entry which is preliminary data.</text>
</comment>
<name>A0AAD9J9F0_9ANNE</name>
<dbReference type="AlphaFoldDB" id="A0AAD9J9F0"/>
<keyword evidence="1" id="KW-0472">Membrane</keyword>
<sequence length="292" mass="32806">MTNGFQENCKPFEPGQHYQFYWLHRLAVIVVTQANVAVCIYTTYDEYFNVTGMITNHLVILLAVLCTHLVILEASGHVMSTSHGNRLDHHDPGIPAGSRSLWSVQRLEVKQLETPADTSRTNDEDCVDSCHQLLRTSHGIHPAAINVHIEAAHFHKLATAPLSAGCDVSVSTSQNHLFTEINCVNNCQQNVITTTDHYPVTSASRNYVTSVTIITMSDNRIVQKGRKTWTSRARSYVTQRVDVLLRHLCFVYITADVIKAVTCLSALRPLFVYLCLYYWRLSAVNIVSMMGE</sequence>
<dbReference type="EMBL" id="JAODUP010000500">
    <property type="protein sequence ID" value="KAK2148386.1"/>
    <property type="molecule type" value="Genomic_DNA"/>
</dbReference>